<feature type="compositionally biased region" description="Acidic residues" evidence="1">
    <location>
        <begin position="402"/>
        <end position="427"/>
    </location>
</feature>
<evidence type="ECO:0000313" key="2">
    <source>
        <dbReference type="EMBL" id="KAF9529988.1"/>
    </source>
</evidence>
<feature type="region of interest" description="Disordered" evidence="1">
    <location>
        <begin position="321"/>
        <end position="427"/>
    </location>
</feature>
<feature type="compositionally biased region" description="Polar residues" evidence="1">
    <location>
        <begin position="360"/>
        <end position="377"/>
    </location>
</feature>
<accession>A0A9P6EHY0</accession>
<dbReference type="Proteomes" id="UP000807306">
    <property type="component" value="Unassembled WGS sequence"/>
</dbReference>
<evidence type="ECO:0000313" key="3">
    <source>
        <dbReference type="Proteomes" id="UP000807306"/>
    </source>
</evidence>
<sequence>MSSSINCFADREALHKLKMHLAMARLRSALRATLITGKTNPCFFTVPLHAELDICLGLLGVAYATGYQLTVPPLLSFLAQERFWHGEARAGFFQDLESLLHTDFSMIRDESIIHEGGDYELWWKQLPGFPEHCRPDSFLLEQQFCHYIKELRQQGYDLPSPPASVGKSVQHPVIYPNWQLTARGLSSRFKNREETFSMLAAAAANVAQAAASANSLPTTSASTDAKSAASDISILPSPGPQVCPDEEPLPSPAPDCPSRFLESSLRIVNSLRVLLHLTMISLDETHVFTQAAMVRSVESADRSHHAVACIADLRAMHQRDAPGFQHGDESLSLTHSSSLPHSPHLLSSEIPNAMPPGFPLTSSMLSQKEPSSPTELTRSMDSDDEDPGSEPSNSTEYLHDDEYNEVPDESDVTNSNSDDEFSNDTSE</sequence>
<protein>
    <submittedName>
        <fullName evidence="2">Uncharacterized protein</fullName>
    </submittedName>
</protein>
<keyword evidence="3" id="KW-1185">Reference proteome</keyword>
<feature type="compositionally biased region" description="Low complexity" evidence="1">
    <location>
        <begin position="330"/>
        <end position="348"/>
    </location>
</feature>
<proteinExistence type="predicted"/>
<feature type="region of interest" description="Disordered" evidence="1">
    <location>
        <begin position="217"/>
        <end position="256"/>
    </location>
</feature>
<gene>
    <name evidence="2" type="ORF">CPB83DRAFT_892921</name>
</gene>
<comment type="caution">
    <text evidence="2">The sequence shown here is derived from an EMBL/GenBank/DDBJ whole genome shotgun (WGS) entry which is preliminary data.</text>
</comment>
<dbReference type="AlphaFoldDB" id="A0A9P6EHY0"/>
<reference evidence="2" key="1">
    <citation type="submission" date="2020-11" db="EMBL/GenBank/DDBJ databases">
        <authorList>
            <consortium name="DOE Joint Genome Institute"/>
            <person name="Ahrendt S."/>
            <person name="Riley R."/>
            <person name="Andreopoulos W."/>
            <person name="Labutti K."/>
            <person name="Pangilinan J."/>
            <person name="Ruiz-Duenas F.J."/>
            <person name="Barrasa J.M."/>
            <person name="Sanchez-Garcia M."/>
            <person name="Camarero S."/>
            <person name="Miyauchi S."/>
            <person name="Serrano A."/>
            <person name="Linde D."/>
            <person name="Babiker R."/>
            <person name="Drula E."/>
            <person name="Ayuso-Fernandez I."/>
            <person name="Pacheco R."/>
            <person name="Padilla G."/>
            <person name="Ferreira P."/>
            <person name="Barriuso J."/>
            <person name="Kellner H."/>
            <person name="Castanera R."/>
            <person name="Alfaro M."/>
            <person name="Ramirez L."/>
            <person name="Pisabarro A.G."/>
            <person name="Kuo A."/>
            <person name="Tritt A."/>
            <person name="Lipzen A."/>
            <person name="He G."/>
            <person name="Yan M."/>
            <person name="Ng V."/>
            <person name="Cullen D."/>
            <person name="Martin F."/>
            <person name="Rosso M.-N."/>
            <person name="Henrissat B."/>
            <person name="Hibbett D."/>
            <person name="Martinez A.T."/>
            <person name="Grigoriev I.V."/>
        </authorList>
    </citation>
    <scope>NUCLEOTIDE SEQUENCE</scope>
    <source>
        <strain evidence="2">CBS 506.95</strain>
    </source>
</reference>
<name>A0A9P6EHY0_9AGAR</name>
<evidence type="ECO:0000256" key="1">
    <source>
        <dbReference type="SAM" id="MobiDB-lite"/>
    </source>
</evidence>
<feature type="compositionally biased region" description="Low complexity" evidence="1">
    <location>
        <begin position="217"/>
        <end position="234"/>
    </location>
</feature>
<organism evidence="2 3">
    <name type="scientific">Crepidotus variabilis</name>
    <dbReference type="NCBI Taxonomy" id="179855"/>
    <lineage>
        <taxon>Eukaryota</taxon>
        <taxon>Fungi</taxon>
        <taxon>Dikarya</taxon>
        <taxon>Basidiomycota</taxon>
        <taxon>Agaricomycotina</taxon>
        <taxon>Agaricomycetes</taxon>
        <taxon>Agaricomycetidae</taxon>
        <taxon>Agaricales</taxon>
        <taxon>Agaricineae</taxon>
        <taxon>Crepidotaceae</taxon>
        <taxon>Crepidotus</taxon>
    </lineage>
</organism>
<dbReference type="EMBL" id="MU157842">
    <property type="protein sequence ID" value="KAF9529988.1"/>
    <property type="molecule type" value="Genomic_DNA"/>
</dbReference>